<comment type="function">
    <text evidence="5 6">Associates with the EF-Tu.GDP complex and induces the exchange of GDP to GTP. It remains bound to the aminoacyl-tRNA.EF-Tu.GTP complex up to the GTP hydrolysis stage on the ribosome.</text>
</comment>
<keyword evidence="10" id="KW-1185">Reference proteome</keyword>
<gene>
    <name evidence="5" type="primary">tsf</name>
    <name evidence="9" type="ORF">HNR46_003205</name>
</gene>
<dbReference type="AlphaFoldDB" id="A0A840V4K7"/>
<comment type="caution">
    <text evidence="9">The sequence shown here is derived from an EMBL/GenBank/DDBJ whole genome shotgun (WGS) entry which is preliminary data.</text>
</comment>
<dbReference type="PROSITE" id="PS01127">
    <property type="entry name" value="EF_TS_2"/>
    <property type="match status" value="1"/>
</dbReference>
<protein>
    <recommendedName>
        <fullName evidence="2 5">Elongation factor Ts</fullName>
        <shortName evidence="5">EF-Ts</shortName>
    </recommendedName>
</protein>
<dbReference type="PANTHER" id="PTHR11741:SF0">
    <property type="entry name" value="ELONGATION FACTOR TS, MITOCHONDRIAL"/>
    <property type="match status" value="1"/>
</dbReference>
<evidence type="ECO:0000256" key="4">
    <source>
        <dbReference type="ARBA" id="ARBA00022917"/>
    </source>
</evidence>
<sequence length="288" mass="31365">MITASLVKELRDKTNAGMMDCKKALTETNGDLEAAIDYLRKKGIAKAAGKADREASEGIIAARLSDDGKSGILIEVNCETDFVSRNDNFVAFVDQIADALAASEAKTLEEALQVKTGDLTVEDYVKTKVIELGENMQLRKFERFEVAGNGAIAQYIHMGGKVGVLVEVGAEQGETAAKDEFQNLIKDVTLHIAAANPQGLAREDIAEDVVEKEKEIFRVQLANEGKPAEMIEKIILGKLGRFYAENCLLEQAFVKDPDQKVGKLVETAGKQVGDTLAIRRFVRFGLGE</sequence>
<evidence type="ECO:0000256" key="1">
    <source>
        <dbReference type="ARBA" id="ARBA00005532"/>
    </source>
</evidence>
<dbReference type="InterPro" id="IPR018101">
    <property type="entry name" value="Transl_elong_Ts_CS"/>
</dbReference>
<evidence type="ECO:0000313" key="9">
    <source>
        <dbReference type="EMBL" id="MBB5352955.1"/>
    </source>
</evidence>
<name>A0A840V4K7_9BACT</name>
<evidence type="ECO:0000313" key="10">
    <source>
        <dbReference type="Proteomes" id="UP000557717"/>
    </source>
</evidence>
<dbReference type="InterPro" id="IPR001816">
    <property type="entry name" value="Transl_elong_EFTs/EF1B"/>
</dbReference>
<dbReference type="InterPro" id="IPR009060">
    <property type="entry name" value="UBA-like_sf"/>
</dbReference>
<dbReference type="RefSeq" id="WP_184020418.1">
    <property type="nucleotide sequence ID" value="NZ_JACHFD010000018.1"/>
</dbReference>
<comment type="subcellular location">
    <subcellularLocation>
        <location evidence="5 7">Cytoplasm</location>
    </subcellularLocation>
</comment>
<evidence type="ECO:0000256" key="7">
    <source>
        <dbReference type="RuleBase" id="RU000643"/>
    </source>
</evidence>
<dbReference type="Gene3D" id="1.10.286.20">
    <property type="match status" value="1"/>
</dbReference>
<dbReference type="FunFam" id="1.10.8.10:FF:000001">
    <property type="entry name" value="Elongation factor Ts"/>
    <property type="match status" value="1"/>
</dbReference>
<dbReference type="Proteomes" id="UP000557717">
    <property type="component" value="Unassembled WGS sequence"/>
</dbReference>
<organism evidence="9 10">
    <name type="scientific">Haloferula luteola</name>
    <dbReference type="NCBI Taxonomy" id="595692"/>
    <lineage>
        <taxon>Bacteria</taxon>
        <taxon>Pseudomonadati</taxon>
        <taxon>Verrucomicrobiota</taxon>
        <taxon>Verrucomicrobiia</taxon>
        <taxon>Verrucomicrobiales</taxon>
        <taxon>Verrucomicrobiaceae</taxon>
        <taxon>Haloferula</taxon>
    </lineage>
</organism>
<evidence type="ECO:0000256" key="3">
    <source>
        <dbReference type="ARBA" id="ARBA00022768"/>
    </source>
</evidence>
<dbReference type="EMBL" id="JACHFD010000018">
    <property type="protein sequence ID" value="MBB5352955.1"/>
    <property type="molecule type" value="Genomic_DNA"/>
</dbReference>
<evidence type="ECO:0000256" key="6">
    <source>
        <dbReference type="RuleBase" id="RU000642"/>
    </source>
</evidence>
<accession>A0A840V4K7</accession>
<evidence type="ECO:0000259" key="8">
    <source>
        <dbReference type="Pfam" id="PF00889"/>
    </source>
</evidence>
<keyword evidence="3 5" id="KW-0251">Elongation factor</keyword>
<dbReference type="Gene3D" id="1.10.8.10">
    <property type="entry name" value="DNA helicase RuvA subunit, C-terminal domain"/>
    <property type="match status" value="1"/>
</dbReference>
<dbReference type="NCBIfam" id="TIGR00116">
    <property type="entry name" value="tsf"/>
    <property type="match status" value="1"/>
</dbReference>
<dbReference type="GO" id="GO:0005737">
    <property type="term" value="C:cytoplasm"/>
    <property type="evidence" value="ECO:0007669"/>
    <property type="project" value="UniProtKB-SubCell"/>
</dbReference>
<evidence type="ECO:0000256" key="2">
    <source>
        <dbReference type="ARBA" id="ARBA00016956"/>
    </source>
</evidence>
<dbReference type="InterPro" id="IPR036402">
    <property type="entry name" value="EF-Ts_dimer_sf"/>
</dbReference>
<dbReference type="Gene3D" id="3.30.479.20">
    <property type="entry name" value="Elongation factor Ts, dimerisation domain"/>
    <property type="match status" value="2"/>
</dbReference>
<keyword evidence="5" id="KW-0963">Cytoplasm</keyword>
<dbReference type="InterPro" id="IPR014039">
    <property type="entry name" value="Transl_elong_EFTs/EF1B_dimer"/>
</dbReference>
<dbReference type="PANTHER" id="PTHR11741">
    <property type="entry name" value="ELONGATION FACTOR TS"/>
    <property type="match status" value="1"/>
</dbReference>
<dbReference type="HAMAP" id="MF_00050">
    <property type="entry name" value="EF_Ts"/>
    <property type="match status" value="1"/>
</dbReference>
<proteinExistence type="inferred from homology"/>
<feature type="region of interest" description="Involved in Mg(2+) ion dislocation from EF-Tu" evidence="5">
    <location>
        <begin position="80"/>
        <end position="83"/>
    </location>
</feature>
<comment type="similarity">
    <text evidence="1 5 6">Belongs to the EF-Ts family.</text>
</comment>
<dbReference type="Pfam" id="PF00889">
    <property type="entry name" value="EF_TS"/>
    <property type="match status" value="1"/>
</dbReference>
<dbReference type="CDD" id="cd14275">
    <property type="entry name" value="UBA_EF-Ts"/>
    <property type="match status" value="1"/>
</dbReference>
<dbReference type="SUPFAM" id="SSF46934">
    <property type="entry name" value="UBA-like"/>
    <property type="match status" value="1"/>
</dbReference>
<keyword evidence="4 5" id="KW-0648">Protein biosynthesis</keyword>
<dbReference type="PROSITE" id="PS01126">
    <property type="entry name" value="EF_TS_1"/>
    <property type="match status" value="1"/>
</dbReference>
<dbReference type="SUPFAM" id="SSF54713">
    <property type="entry name" value="Elongation factor Ts (EF-Ts), dimerisation domain"/>
    <property type="match status" value="2"/>
</dbReference>
<evidence type="ECO:0000256" key="5">
    <source>
        <dbReference type="HAMAP-Rule" id="MF_00050"/>
    </source>
</evidence>
<dbReference type="GO" id="GO:0003746">
    <property type="term" value="F:translation elongation factor activity"/>
    <property type="evidence" value="ECO:0007669"/>
    <property type="project" value="UniProtKB-UniRule"/>
</dbReference>
<reference evidence="9 10" key="1">
    <citation type="submission" date="2020-08" db="EMBL/GenBank/DDBJ databases">
        <title>Genomic Encyclopedia of Type Strains, Phase IV (KMG-IV): sequencing the most valuable type-strain genomes for metagenomic binning, comparative biology and taxonomic classification.</title>
        <authorList>
            <person name="Goeker M."/>
        </authorList>
    </citation>
    <scope>NUCLEOTIDE SEQUENCE [LARGE SCALE GENOMIC DNA]</scope>
    <source>
        <strain evidence="9 10">YC6886</strain>
    </source>
</reference>
<feature type="domain" description="Translation elongation factor EFTs/EF1B dimerisation" evidence="8">
    <location>
        <begin position="71"/>
        <end position="288"/>
    </location>
</feature>